<organism evidence="1 2">
    <name type="scientific">Phytophthora fragariae</name>
    <dbReference type="NCBI Taxonomy" id="53985"/>
    <lineage>
        <taxon>Eukaryota</taxon>
        <taxon>Sar</taxon>
        <taxon>Stramenopiles</taxon>
        <taxon>Oomycota</taxon>
        <taxon>Peronosporomycetes</taxon>
        <taxon>Peronosporales</taxon>
        <taxon>Peronosporaceae</taxon>
        <taxon>Phytophthora</taxon>
    </lineage>
</organism>
<name>A0A6G0JKF0_9STRA</name>
<reference evidence="1 2" key="1">
    <citation type="submission" date="2018-09" db="EMBL/GenBank/DDBJ databases">
        <title>Genomic investigation of the strawberry pathogen Phytophthora fragariae indicates pathogenicity is determined by transcriptional variation in three key races.</title>
        <authorList>
            <person name="Adams T.M."/>
            <person name="Armitage A.D."/>
            <person name="Sobczyk M.K."/>
            <person name="Bates H.J."/>
            <person name="Dunwell J.M."/>
            <person name="Nellist C.F."/>
            <person name="Harrison R.J."/>
        </authorList>
    </citation>
    <scope>NUCLEOTIDE SEQUENCE [LARGE SCALE GENOMIC DNA]</scope>
    <source>
        <strain evidence="1 2">ONT-3</strain>
    </source>
</reference>
<proteinExistence type="predicted"/>
<sequence length="73" mass="7921">MVPTALVILDMISVRPLPLVVRLWDDLGESRQACFVPSVTEPVDFNAPGNKIEIQIPEVGAVSVSSSSRSSWI</sequence>
<gene>
    <name evidence="1" type="ORF">PF010_g30373</name>
</gene>
<protein>
    <submittedName>
        <fullName evidence="1">Uncharacterized protein</fullName>
    </submittedName>
</protein>
<dbReference type="EMBL" id="QXFX01005742">
    <property type="protein sequence ID" value="KAE9060039.1"/>
    <property type="molecule type" value="Genomic_DNA"/>
</dbReference>
<dbReference type="Proteomes" id="UP000488956">
    <property type="component" value="Unassembled WGS sequence"/>
</dbReference>
<evidence type="ECO:0000313" key="1">
    <source>
        <dbReference type="EMBL" id="KAE9060039.1"/>
    </source>
</evidence>
<accession>A0A6G0JKF0</accession>
<comment type="caution">
    <text evidence="1">The sequence shown here is derived from an EMBL/GenBank/DDBJ whole genome shotgun (WGS) entry which is preliminary data.</text>
</comment>
<evidence type="ECO:0000313" key="2">
    <source>
        <dbReference type="Proteomes" id="UP000488956"/>
    </source>
</evidence>
<dbReference type="AlphaFoldDB" id="A0A6G0JKF0"/>